<dbReference type="PANTHER" id="PTHR33169:SF14">
    <property type="entry name" value="TRANSCRIPTIONAL REGULATOR RV3488"/>
    <property type="match status" value="1"/>
</dbReference>
<dbReference type="InterPro" id="IPR036390">
    <property type="entry name" value="WH_DNA-bd_sf"/>
</dbReference>
<keyword evidence="3" id="KW-1185">Reference proteome</keyword>
<organism evidence="2 3">
    <name type="scientific">Stackebrandtia nassauensis (strain DSM 44728 / CIP 108903 / NRRL B-16338 / NBRC 102104 / LLR-40K-21)</name>
    <dbReference type="NCBI Taxonomy" id="446470"/>
    <lineage>
        <taxon>Bacteria</taxon>
        <taxon>Bacillati</taxon>
        <taxon>Actinomycetota</taxon>
        <taxon>Actinomycetes</taxon>
        <taxon>Glycomycetales</taxon>
        <taxon>Glycomycetaceae</taxon>
        <taxon>Stackebrandtia</taxon>
    </lineage>
</organism>
<proteinExistence type="predicted"/>
<dbReference type="PANTHER" id="PTHR33169">
    <property type="entry name" value="PADR-FAMILY TRANSCRIPTIONAL REGULATOR"/>
    <property type="match status" value="1"/>
</dbReference>
<dbReference type="InterPro" id="IPR005149">
    <property type="entry name" value="Tscrpt_reg_PadR_N"/>
</dbReference>
<dbReference type="InterPro" id="IPR052509">
    <property type="entry name" value="Metal_resp_DNA-bind_regulator"/>
</dbReference>
<dbReference type="HOGENOM" id="CLU_089258_4_1_11"/>
<dbReference type="SUPFAM" id="SSF46785">
    <property type="entry name" value="Winged helix' DNA-binding domain"/>
    <property type="match status" value="1"/>
</dbReference>
<dbReference type="AlphaFoldDB" id="D3Q7Z1"/>
<dbReference type="OrthoDB" id="8443918at2"/>
<dbReference type="RefSeq" id="WP_013016067.1">
    <property type="nucleotide sequence ID" value="NC_013947.1"/>
</dbReference>
<dbReference type="STRING" id="446470.Snas_0784"/>
<dbReference type="Pfam" id="PF03551">
    <property type="entry name" value="PadR"/>
    <property type="match status" value="1"/>
</dbReference>
<dbReference type="eggNOG" id="COG1695">
    <property type="taxonomic scope" value="Bacteria"/>
</dbReference>
<feature type="domain" description="Transcription regulator PadR N-terminal" evidence="1">
    <location>
        <begin position="8"/>
        <end position="84"/>
    </location>
</feature>
<name>D3Q7Z1_STANL</name>
<protein>
    <submittedName>
        <fullName evidence="2">Transcriptional regulator, PadR-like family</fullName>
    </submittedName>
</protein>
<dbReference type="InterPro" id="IPR036388">
    <property type="entry name" value="WH-like_DNA-bd_sf"/>
</dbReference>
<evidence type="ECO:0000313" key="3">
    <source>
        <dbReference type="Proteomes" id="UP000000844"/>
    </source>
</evidence>
<dbReference type="Gene3D" id="1.10.10.10">
    <property type="entry name" value="Winged helix-like DNA-binding domain superfamily/Winged helix DNA-binding domain"/>
    <property type="match status" value="1"/>
</dbReference>
<accession>D3Q7Z1</accession>
<dbReference type="Proteomes" id="UP000000844">
    <property type="component" value="Chromosome"/>
</dbReference>
<evidence type="ECO:0000259" key="1">
    <source>
        <dbReference type="Pfam" id="PF03551"/>
    </source>
</evidence>
<evidence type="ECO:0000313" key="2">
    <source>
        <dbReference type="EMBL" id="ADD40496.1"/>
    </source>
</evidence>
<reference evidence="2 3" key="1">
    <citation type="journal article" date="2009" name="Stand. Genomic Sci.">
        <title>Complete genome sequence of Stackebrandtia nassauensis type strain (LLR-40K-21).</title>
        <authorList>
            <person name="Munk C."/>
            <person name="Lapidus A."/>
            <person name="Copeland A."/>
            <person name="Jando M."/>
            <person name="Mayilraj S."/>
            <person name="Glavina Del Rio T."/>
            <person name="Nolan M."/>
            <person name="Chen F."/>
            <person name="Lucas S."/>
            <person name="Tice H."/>
            <person name="Cheng J.F."/>
            <person name="Han C."/>
            <person name="Detter J.C."/>
            <person name="Bruce D."/>
            <person name="Goodwin L."/>
            <person name="Chain P."/>
            <person name="Pitluck S."/>
            <person name="Goker M."/>
            <person name="Ovchinikova G."/>
            <person name="Pati A."/>
            <person name="Ivanova N."/>
            <person name="Mavromatis K."/>
            <person name="Chen A."/>
            <person name="Palaniappan K."/>
            <person name="Land M."/>
            <person name="Hauser L."/>
            <person name="Chang Y.J."/>
            <person name="Jeffries C.D."/>
            <person name="Bristow J."/>
            <person name="Eisen J.A."/>
            <person name="Markowitz V."/>
            <person name="Hugenholtz P."/>
            <person name="Kyrpides N.C."/>
            <person name="Klenk H.P."/>
        </authorList>
    </citation>
    <scope>NUCLEOTIDE SEQUENCE [LARGE SCALE GENOMIC DNA]</scope>
    <source>
        <strain evidence="3">DSM 44728 / CIP 108903 / NRRL B-16338 / NBRC 102104 / LLR-40K-21</strain>
    </source>
</reference>
<gene>
    <name evidence="2" type="ordered locus">Snas_0784</name>
</gene>
<sequence length="222" mass="25510">MWTSRLLILGLVRWLQPVHGYDVRRELMSWKVDEWGGLKPGSIYHGLKKLAADGCLEVVATEQVDNRPARTTYRVTAKGEQEFQTLLRDKLWGFDRPTDPFFVAWSFLPVLGPREAAAMLRNRAAKLRDEIDRVGVLYQMQSDDPRDHDSFIPPHVAASTELIRDVMELSRAWCERTADRIESGELVTGSESHVSEETVRMWKEHISTLDANGKPRPKRQSR</sequence>
<dbReference type="KEGG" id="sna:Snas_0784"/>
<dbReference type="EMBL" id="CP001778">
    <property type="protein sequence ID" value="ADD40496.1"/>
    <property type="molecule type" value="Genomic_DNA"/>
</dbReference>